<organism evidence="1 2">
    <name type="scientific">Roseiflexus castenholzii (strain DSM 13941 / HLO8)</name>
    <dbReference type="NCBI Taxonomy" id="383372"/>
    <lineage>
        <taxon>Bacteria</taxon>
        <taxon>Bacillati</taxon>
        <taxon>Chloroflexota</taxon>
        <taxon>Chloroflexia</taxon>
        <taxon>Chloroflexales</taxon>
        <taxon>Roseiflexineae</taxon>
        <taxon>Roseiflexaceae</taxon>
        <taxon>Roseiflexus</taxon>
    </lineage>
</organism>
<dbReference type="SUPFAM" id="SSF81301">
    <property type="entry name" value="Nucleotidyltransferase"/>
    <property type="match status" value="1"/>
</dbReference>
<sequence length="216" mass="24494">MGDRQTVPSGLLQQTRLFRYHPYQWKPCVVSEQRFMSLIAGNLGVVQRTLDAYQIAWAVCAGAAAHLYGNRRPIQDIDILIEPGRLPDVVRLLNQQQKVVQFDGQRILWRGIKIFDDLTIRRGREVYPFTLDADMRSRVRRLPLLGSLVPVLSPEDVALHKAVLARGPEEGKHDLADAVAIVRRQAFDYDYVQRRLALMRANGSATTVLARIGIEL</sequence>
<keyword evidence="2" id="KW-1185">Reference proteome</keyword>
<dbReference type="Gene3D" id="3.30.460.40">
    <property type="match status" value="1"/>
</dbReference>
<gene>
    <name evidence="1" type="ordered locus">Rcas_1596</name>
</gene>
<evidence type="ECO:0000313" key="1">
    <source>
        <dbReference type="EMBL" id="ABU57689.1"/>
    </source>
</evidence>
<dbReference type="KEGG" id="rca:Rcas_1596"/>
<name>A7NJL9_ROSCS</name>
<dbReference type="HOGENOM" id="CLU_1276803_0_0_0"/>
<dbReference type="eggNOG" id="ENOG5032JBT">
    <property type="taxonomic scope" value="Bacteria"/>
</dbReference>
<protein>
    <submittedName>
        <fullName evidence="1">Uncharacterized protein</fullName>
    </submittedName>
</protein>
<dbReference type="STRING" id="383372.Rcas_1596"/>
<accession>A7NJL9</accession>
<dbReference type="AlphaFoldDB" id="A7NJL9"/>
<dbReference type="Proteomes" id="UP000000263">
    <property type="component" value="Chromosome"/>
</dbReference>
<evidence type="ECO:0000313" key="2">
    <source>
        <dbReference type="Proteomes" id="UP000000263"/>
    </source>
</evidence>
<dbReference type="EMBL" id="CP000804">
    <property type="protein sequence ID" value="ABU57689.1"/>
    <property type="molecule type" value="Genomic_DNA"/>
</dbReference>
<reference evidence="1 2" key="1">
    <citation type="submission" date="2007-08" db="EMBL/GenBank/DDBJ databases">
        <title>Complete sequence of Roseiflexus castenholzii DSM 13941.</title>
        <authorList>
            <consortium name="US DOE Joint Genome Institute"/>
            <person name="Copeland A."/>
            <person name="Lucas S."/>
            <person name="Lapidus A."/>
            <person name="Barry K."/>
            <person name="Glavina del Rio T."/>
            <person name="Dalin E."/>
            <person name="Tice H."/>
            <person name="Pitluck S."/>
            <person name="Thompson L.S."/>
            <person name="Brettin T."/>
            <person name="Bruce D."/>
            <person name="Detter J.C."/>
            <person name="Han C."/>
            <person name="Tapia R."/>
            <person name="Schmutz J."/>
            <person name="Larimer F."/>
            <person name="Land M."/>
            <person name="Hauser L."/>
            <person name="Kyrpides N."/>
            <person name="Mikhailova N."/>
            <person name="Bryant D.A."/>
            <person name="Hanada S."/>
            <person name="Tsukatani Y."/>
            <person name="Richardson P."/>
        </authorList>
    </citation>
    <scope>NUCLEOTIDE SEQUENCE [LARGE SCALE GENOMIC DNA]</scope>
    <source>
        <strain evidence="2">DSM 13941 / HLO8</strain>
    </source>
</reference>
<proteinExistence type="predicted"/>
<dbReference type="InterPro" id="IPR043519">
    <property type="entry name" value="NT_sf"/>
</dbReference>